<dbReference type="GO" id="GO:0003677">
    <property type="term" value="F:DNA binding"/>
    <property type="evidence" value="ECO:0007669"/>
    <property type="project" value="UniProtKB-KW"/>
</dbReference>
<keyword evidence="2" id="KW-0238">DNA-binding</keyword>
<dbReference type="Proteomes" id="UP000553442">
    <property type="component" value="Unassembled WGS sequence"/>
</dbReference>
<gene>
    <name evidence="2" type="ORF">BDK63_002588</name>
</gene>
<dbReference type="Pfam" id="PF03466">
    <property type="entry name" value="LysR_substrate"/>
    <property type="match status" value="1"/>
</dbReference>
<dbReference type="InterPro" id="IPR005119">
    <property type="entry name" value="LysR_subst-bd"/>
</dbReference>
<dbReference type="AlphaFoldDB" id="A0A7W5K4C7"/>
<proteinExistence type="predicted"/>
<comment type="caution">
    <text evidence="2">The sequence shown here is derived from an EMBL/GenBank/DDBJ whole genome shotgun (WGS) entry which is preliminary data.</text>
</comment>
<sequence length="61" mass="6915">MTDIGEIVFLPRLLEHLAREAPGIRLSTVRSHREDLKREMEEGRIDLAVGLIPQLGAGFYQ</sequence>
<accession>A0A7W5K4C7</accession>
<organism evidence="2 3">
    <name type="scientific">Halomonas campaniensis</name>
    <dbReference type="NCBI Taxonomy" id="213554"/>
    <lineage>
        <taxon>Bacteria</taxon>
        <taxon>Pseudomonadati</taxon>
        <taxon>Pseudomonadota</taxon>
        <taxon>Gammaproteobacteria</taxon>
        <taxon>Oceanospirillales</taxon>
        <taxon>Halomonadaceae</taxon>
        <taxon>Halomonas</taxon>
    </lineage>
</organism>
<dbReference type="SUPFAM" id="SSF53850">
    <property type="entry name" value="Periplasmic binding protein-like II"/>
    <property type="match status" value="1"/>
</dbReference>
<evidence type="ECO:0000259" key="1">
    <source>
        <dbReference type="Pfam" id="PF03466"/>
    </source>
</evidence>
<keyword evidence="3" id="KW-1185">Reference proteome</keyword>
<protein>
    <submittedName>
        <fullName evidence="2">DNA-binding transcriptional LysR family regulator</fullName>
    </submittedName>
</protein>
<dbReference type="EMBL" id="JACHZF010000018">
    <property type="protein sequence ID" value="MBB3331704.1"/>
    <property type="molecule type" value="Genomic_DNA"/>
</dbReference>
<dbReference type="Gene3D" id="3.40.190.10">
    <property type="entry name" value="Periplasmic binding protein-like II"/>
    <property type="match status" value="1"/>
</dbReference>
<reference evidence="2 3" key="1">
    <citation type="submission" date="2020-08" db="EMBL/GenBank/DDBJ databases">
        <title>Genomic Encyclopedia of Archaeal and Bacterial Type Strains, Phase II (KMG-II): from individual species to whole genera.</title>
        <authorList>
            <person name="Goeker M."/>
        </authorList>
    </citation>
    <scope>NUCLEOTIDE SEQUENCE [LARGE SCALE GENOMIC DNA]</scope>
    <source>
        <strain evidence="2 3">5AG</strain>
    </source>
</reference>
<feature type="domain" description="LysR substrate-binding" evidence="1">
    <location>
        <begin position="8"/>
        <end position="58"/>
    </location>
</feature>
<name>A0A7W5K4C7_9GAMM</name>
<evidence type="ECO:0000313" key="3">
    <source>
        <dbReference type="Proteomes" id="UP000553442"/>
    </source>
</evidence>
<evidence type="ECO:0000313" key="2">
    <source>
        <dbReference type="EMBL" id="MBB3331704.1"/>
    </source>
</evidence>